<accession>A0ABQ5Q4P9</accession>
<dbReference type="Gene3D" id="3.90.226.10">
    <property type="entry name" value="2-enoyl-CoA Hydratase, Chain A, domain 1"/>
    <property type="match status" value="1"/>
</dbReference>
<evidence type="ECO:0000313" key="2">
    <source>
        <dbReference type="EMBL" id="GLH69390.1"/>
    </source>
</evidence>
<evidence type="ECO:0000259" key="1">
    <source>
        <dbReference type="PROSITE" id="PS50106"/>
    </source>
</evidence>
<dbReference type="InterPro" id="IPR029045">
    <property type="entry name" value="ClpP/crotonase-like_dom_sf"/>
</dbReference>
<dbReference type="GO" id="GO:0006508">
    <property type="term" value="P:proteolysis"/>
    <property type="evidence" value="ECO:0007669"/>
    <property type="project" value="UniProtKB-KW"/>
</dbReference>
<evidence type="ECO:0000313" key="3">
    <source>
        <dbReference type="Proteomes" id="UP001165089"/>
    </source>
</evidence>
<comment type="caution">
    <text evidence="2">The sequence shown here is derived from an EMBL/GenBank/DDBJ whole genome shotgun (WGS) entry which is preliminary data.</text>
</comment>
<dbReference type="SMART" id="SM00245">
    <property type="entry name" value="TSPc"/>
    <property type="match status" value="1"/>
</dbReference>
<sequence>MHARSWLSVLSLPLVGAFTYPVVQQSGTPKPSASAKATPQDPLAGMADIQDVLSLVQQNYVDAPDMPKVIAGGIQAALERAHPLNAYLTPEDLRLPDPGPASAGLVVLKRGIYAQVLAVTPGGPAAKAGIQPGDVIRKVDGDSVGRLSAWTLERRLRGPVGGAVDLYRYSNTTGDLVKSSLQLQLPVAQSETLRKGDGGVLVSLPDLRAGRAAELKGWLASADRSQALVLDLRECVDGTLEEAAAVAGLLGAKGPLATVQESGKPDRIVAVGPASAPFAHVAVLIGRSTLGASEVLTACLKKGGARLLGERTVGLGVERGRFPLRQGGAVELVFRRWIGAGGEKLDRQGLTPDQTLKLGEGDDPLAKALDALKTPLPTPVPAPAAHKAA</sequence>
<dbReference type="InterPro" id="IPR005151">
    <property type="entry name" value="Tail-specific_protease"/>
</dbReference>
<proteinExistence type="predicted"/>
<dbReference type="SUPFAM" id="SSF52096">
    <property type="entry name" value="ClpP/crotonase"/>
    <property type="match status" value="1"/>
</dbReference>
<name>A0ABQ5Q4P9_9BACT</name>
<dbReference type="EMBL" id="BSDD01000001">
    <property type="protein sequence ID" value="GLH69390.1"/>
    <property type="molecule type" value="Genomic_DNA"/>
</dbReference>
<keyword evidence="2" id="KW-0378">Hydrolase</keyword>
<dbReference type="SUPFAM" id="SSF50156">
    <property type="entry name" value="PDZ domain-like"/>
    <property type="match status" value="1"/>
</dbReference>
<feature type="domain" description="PDZ" evidence="1">
    <location>
        <begin position="116"/>
        <end position="154"/>
    </location>
</feature>
<dbReference type="InterPro" id="IPR036034">
    <property type="entry name" value="PDZ_sf"/>
</dbReference>
<dbReference type="GO" id="GO:0008233">
    <property type="term" value="F:peptidase activity"/>
    <property type="evidence" value="ECO:0007669"/>
    <property type="project" value="UniProtKB-KW"/>
</dbReference>
<dbReference type="PANTHER" id="PTHR32060">
    <property type="entry name" value="TAIL-SPECIFIC PROTEASE"/>
    <property type="match status" value="1"/>
</dbReference>
<keyword evidence="3" id="KW-1185">Reference proteome</keyword>
<dbReference type="InterPro" id="IPR041489">
    <property type="entry name" value="PDZ_6"/>
</dbReference>
<dbReference type="Pfam" id="PF17820">
    <property type="entry name" value="PDZ_6"/>
    <property type="match status" value="1"/>
</dbReference>
<dbReference type="InterPro" id="IPR001478">
    <property type="entry name" value="PDZ"/>
</dbReference>
<dbReference type="PROSITE" id="PS50106">
    <property type="entry name" value="PDZ"/>
    <property type="match status" value="1"/>
</dbReference>
<dbReference type="Gene3D" id="2.30.42.10">
    <property type="match status" value="1"/>
</dbReference>
<organism evidence="2 3">
    <name type="scientific">Geothrix rubra</name>
    <dbReference type="NCBI Taxonomy" id="2927977"/>
    <lineage>
        <taxon>Bacteria</taxon>
        <taxon>Pseudomonadati</taxon>
        <taxon>Acidobacteriota</taxon>
        <taxon>Holophagae</taxon>
        <taxon>Holophagales</taxon>
        <taxon>Holophagaceae</taxon>
        <taxon>Geothrix</taxon>
    </lineage>
</organism>
<dbReference type="RefSeq" id="WP_285723387.1">
    <property type="nucleotide sequence ID" value="NZ_BSDD01000001.1"/>
</dbReference>
<gene>
    <name evidence="2" type="ORF">GETHPA_09230</name>
</gene>
<protein>
    <submittedName>
        <fullName evidence="2">Carboxyl-terminal processing protease</fullName>
    </submittedName>
</protein>
<keyword evidence="2" id="KW-0645">Protease</keyword>
<dbReference type="Pfam" id="PF03572">
    <property type="entry name" value="Peptidase_S41"/>
    <property type="match status" value="1"/>
</dbReference>
<dbReference type="SMART" id="SM00228">
    <property type="entry name" value="PDZ"/>
    <property type="match status" value="1"/>
</dbReference>
<dbReference type="PANTHER" id="PTHR32060:SF30">
    <property type="entry name" value="CARBOXY-TERMINAL PROCESSING PROTEASE CTPA"/>
    <property type="match status" value="1"/>
</dbReference>
<reference evidence="2 3" key="1">
    <citation type="journal article" date="2023" name="Antonie Van Leeuwenhoek">
        <title>Mesoterricola silvestris gen. nov., sp. nov., Mesoterricola sediminis sp. nov., Geothrix oryzae sp. nov., Geothrix edaphica sp. nov., Geothrix rubra sp. nov., and Geothrix limicola sp. nov., six novel members of Acidobacteriota isolated from soils.</title>
        <authorList>
            <person name="Itoh H."/>
            <person name="Sugisawa Y."/>
            <person name="Mise K."/>
            <person name="Xu Z."/>
            <person name="Kuniyasu M."/>
            <person name="Ushijima N."/>
            <person name="Kawano K."/>
            <person name="Kobayashi E."/>
            <person name="Shiratori Y."/>
            <person name="Masuda Y."/>
            <person name="Senoo K."/>
        </authorList>
    </citation>
    <scope>NUCLEOTIDE SEQUENCE [LARGE SCALE GENOMIC DNA]</scope>
    <source>
        <strain evidence="2 3">Red803</strain>
    </source>
</reference>
<dbReference type="Proteomes" id="UP001165089">
    <property type="component" value="Unassembled WGS sequence"/>
</dbReference>
<dbReference type="Gene3D" id="3.30.750.44">
    <property type="match status" value="1"/>
</dbReference>